<dbReference type="OrthoDB" id="407555at2759"/>
<evidence type="ECO:0000313" key="5">
    <source>
        <dbReference type="EMBL" id="CAE7224684.1"/>
    </source>
</evidence>
<keyword evidence="1" id="KW-0677">Repeat</keyword>
<dbReference type="Proteomes" id="UP000604046">
    <property type="component" value="Unassembled WGS sequence"/>
</dbReference>
<name>A0A812KBK1_9DINO</name>
<feature type="non-terminal residue" evidence="5">
    <location>
        <position position="1"/>
    </location>
</feature>
<feature type="compositionally biased region" description="Low complexity" evidence="4">
    <location>
        <begin position="244"/>
        <end position="259"/>
    </location>
</feature>
<dbReference type="AlphaFoldDB" id="A0A812KBK1"/>
<evidence type="ECO:0000256" key="1">
    <source>
        <dbReference type="ARBA" id="ARBA00022737"/>
    </source>
</evidence>
<dbReference type="InterPro" id="IPR036770">
    <property type="entry name" value="Ankyrin_rpt-contain_sf"/>
</dbReference>
<proteinExistence type="predicted"/>
<evidence type="ECO:0000313" key="6">
    <source>
        <dbReference type="Proteomes" id="UP000604046"/>
    </source>
</evidence>
<dbReference type="Pfam" id="PF13637">
    <property type="entry name" value="Ank_4"/>
    <property type="match status" value="1"/>
</dbReference>
<sequence>MGRAAFVSHQWLARNHPDPNFKQMRILQDALKRLMSSHGSVPLDMVTESAVPTAKPLPMRAFQEQALFVWYDFFSCPQQHRKSADQASLSQQADAISSIPAYVAKCYFFLALCPVLDCPEESKVLSATTWNHRGWCRVERTARELSSNSSWVLIQSDAAFEVVGTAVSFVTGAVGEGEFGIESDRQMLAPVMRSIILQKLKRCLRAGDLPGFRRNFSLQSVYLRGLDIEHVAGLLDSNDDSDDAASASGTSGASGASGASGRLDAVAEFLRQNGLRKACKADSAGWRPLHYAALAGDVEVLQGLLEGRADVNRRTSKDEPVLGFPPWMSALDLAVCYKHHDATRLLLSARANLEGGLAPALVFAAMTDNVEGIRLLCAAGGNPLGRNLFGFSPLMTGASYAATAAVEELIKQGRPDPLELSR</sequence>
<gene>
    <name evidence="5" type="primary">mask-1</name>
    <name evidence="5" type="ORF">SNAT2548_LOCUS8582</name>
</gene>
<organism evidence="5 6">
    <name type="scientific">Symbiodinium natans</name>
    <dbReference type="NCBI Taxonomy" id="878477"/>
    <lineage>
        <taxon>Eukaryota</taxon>
        <taxon>Sar</taxon>
        <taxon>Alveolata</taxon>
        <taxon>Dinophyceae</taxon>
        <taxon>Suessiales</taxon>
        <taxon>Symbiodiniaceae</taxon>
        <taxon>Symbiodinium</taxon>
    </lineage>
</organism>
<feature type="repeat" description="ANK" evidence="3">
    <location>
        <begin position="284"/>
        <end position="316"/>
    </location>
</feature>
<feature type="region of interest" description="Disordered" evidence="4">
    <location>
        <begin position="240"/>
        <end position="259"/>
    </location>
</feature>
<dbReference type="PANTHER" id="PTHR24198">
    <property type="entry name" value="ANKYRIN REPEAT AND PROTEIN KINASE DOMAIN-CONTAINING PROTEIN"/>
    <property type="match status" value="1"/>
</dbReference>
<dbReference type="Gene3D" id="1.25.40.20">
    <property type="entry name" value="Ankyrin repeat-containing domain"/>
    <property type="match status" value="1"/>
</dbReference>
<dbReference type="EMBL" id="CAJNDS010000644">
    <property type="protein sequence ID" value="CAE7224684.1"/>
    <property type="molecule type" value="Genomic_DNA"/>
</dbReference>
<dbReference type="InterPro" id="IPR002110">
    <property type="entry name" value="Ankyrin_rpt"/>
</dbReference>
<dbReference type="PROSITE" id="PS50297">
    <property type="entry name" value="ANK_REP_REGION"/>
    <property type="match status" value="1"/>
</dbReference>
<evidence type="ECO:0000256" key="3">
    <source>
        <dbReference type="PROSITE-ProRule" id="PRU00023"/>
    </source>
</evidence>
<keyword evidence="2 3" id="KW-0040">ANK repeat</keyword>
<dbReference type="SUPFAM" id="SSF48403">
    <property type="entry name" value="Ankyrin repeat"/>
    <property type="match status" value="1"/>
</dbReference>
<reference evidence="5" key="1">
    <citation type="submission" date="2021-02" db="EMBL/GenBank/DDBJ databases">
        <authorList>
            <person name="Dougan E. K."/>
            <person name="Rhodes N."/>
            <person name="Thang M."/>
            <person name="Chan C."/>
        </authorList>
    </citation>
    <scope>NUCLEOTIDE SEQUENCE</scope>
</reference>
<comment type="caution">
    <text evidence="5">The sequence shown here is derived from an EMBL/GenBank/DDBJ whole genome shotgun (WGS) entry which is preliminary data.</text>
</comment>
<keyword evidence="6" id="KW-1185">Reference proteome</keyword>
<dbReference type="SMART" id="SM00248">
    <property type="entry name" value="ANK"/>
    <property type="match status" value="4"/>
</dbReference>
<dbReference type="PANTHER" id="PTHR24198:SF165">
    <property type="entry name" value="ANKYRIN REPEAT-CONTAINING PROTEIN-RELATED"/>
    <property type="match status" value="1"/>
</dbReference>
<protein>
    <submittedName>
        <fullName evidence="5">Mask-1 protein</fullName>
    </submittedName>
</protein>
<evidence type="ECO:0000256" key="4">
    <source>
        <dbReference type="SAM" id="MobiDB-lite"/>
    </source>
</evidence>
<dbReference type="PROSITE" id="PS50088">
    <property type="entry name" value="ANK_REPEAT"/>
    <property type="match status" value="1"/>
</dbReference>
<accession>A0A812KBK1</accession>
<evidence type="ECO:0000256" key="2">
    <source>
        <dbReference type="ARBA" id="ARBA00023043"/>
    </source>
</evidence>